<dbReference type="AlphaFoldDB" id="A0AAJ5QHP7"/>
<keyword evidence="1" id="KW-0812">Transmembrane</keyword>
<name>A0AAJ5QHP7_9GAMM</name>
<feature type="transmembrane region" description="Helical" evidence="1">
    <location>
        <begin position="187"/>
        <end position="207"/>
    </location>
</feature>
<feature type="transmembrane region" description="Helical" evidence="1">
    <location>
        <begin position="27"/>
        <end position="46"/>
    </location>
</feature>
<gene>
    <name evidence="2" type="ORF">N5580_09365</name>
</gene>
<dbReference type="KEGG" id="kpie:N5580_09365"/>
<reference evidence="2 3" key="1">
    <citation type="journal article" date="2022" name="J Glob Antimicrob Resist">
        <title>First complete genome of a multidrug resistant strain of the novel human pathogen Kalamiella piersonii (GABEKP28) identified in human saliva.</title>
        <authorList>
            <person name="McDonagh F."/>
            <person name="Singh N.K."/>
            <person name="Venkateswaran K."/>
            <person name="Lonappan A.M."/>
            <person name="Hallahan B."/>
            <person name="Tuohy A."/>
            <person name="Burke L."/>
            <person name="Kovarova A."/>
            <person name="Miliotis G."/>
        </authorList>
    </citation>
    <scope>NUCLEOTIDE SEQUENCE [LARGE SCALE GENOMIC DNA]</scope>
    <source>
        <strain evidence="2 3">GABEKP28</strain>
    </source>
</reference>
<dbReference type="GO" id="GO:0016020">
    <property type="term" value="C:membrane"/>
    <property type="evidence" value="ECO:0007669"/>
    <property type="project" value="InterPro"/>
</dbReference>
<feature type="transmembrane region" description="Helical" evidence="1">
    <location>
        <begin position="238"/>
        <end position="256"/>
    </location>
</feature>
<evidence type="ECO:0000313" key="2">
    <source>
        <dbReference type="EMBL" id="WBG89340.1"/>
    </source>
</evidence>
<feature type="transmembrane region" description="Helical" evidence="1">
    <location>
        <begin position="86"/>
        <end position="108"/>
    </location>
</feature>
<sequence>MAIAQAGLTRWAGLIFSSAALVAALEWLHIPAALLLGPMFAAIGFAASGRALKISRPLFNCAQATVGAMIAAAIPASIFHEIAGDWPLFVLCVGSVIVASLALGGLLARFRVLPGSTAIWGSSPGAATAMTLMAESFGADVRLVAFMQYLRVMMVALVATLVTRFWAGGDGAPAASPALNLFAPFAPLSFLFTLLTIAAGVLAARLLRIPAGPMLMTLIVASVVQDVGWVDITLPKWLLALAYAFVGWGIGLRFSAEILRYAAHAFPRVLLSVLTLIAICGLFAFLLVKFAGIDPLTAYLATSPGGADSVAIIAASSNVNMPFVMAMQTGRFIVVMFTGPILSRWIASWMARREK</sequence>
<dbReference type="EMBL" id="CP104758">
    <property type="protein sequence ID" value="WBG89340.1"/>
    <property type="molecule type" value="Genomic_DNA"/>
</dbReference>
<protein>
    <submittedName>
        <fullName evidence="2">AbrB family transcriptional regulator</fullName>
    </submittedName>
</protein>
<dbReference type="PANTHER" id="PTHR38457:SF1">
    <property type="entry name" value="REGULATOR ABRB-RELATED"/>
    <property type="match status" value="1"/>
</dbReference>
<proteinExistence type="predicted"/>
<dbReference type="InterPro" id="IPR007820">
    <property type="entry name" value="AbrB_fam"/>
</dbReference>
<dbReference type="PANTHER" id="PTHR38457">
    <property type="entry name" value="REGULATOR ABRB-RELATED"/>
    <property type="match status" value="1"/>
</dbReference>
<feature type="transmembrane region" description="Helical" evidence="1">
    <location>
        <begin position="329"/>
        <end position="347"/>
    </location>
</feature>
<dbReference type="InterPro" id="IPR017516">
    <property type="entry name" value="AbrB_dup"/>
</dbReference>
<organism evidence="2 3">
    <name type="scientific">Pantoea piersonii</name>
    <dbReference type="NCBI Taxonomy" id="2364647"/>
    <lineage>
        <taxon>Bacteria</taxon>
        <taxon>Pseudomonadati</taxon>
        <taxon>Pseudomonadota</taxon>
        <taxon>Gammaproteobacteria</taxon>
        <taxon>Enterobacterales</taxon>
        <taxon>Erwiniaceae</taxon>
        <taxon>Pantoea</taxon>
    </lineage>
</organism>
<dbReference type="Proteomes" id="UP001211544">
    <property type="component" value="Chromosome"/>
</dbReference>
<evidence type="ECO:0000313" key="3">
    <source>
        <dbReference type="Proteomes" id="UP001211544"/>
    </source>
</evidence>
<keyword evidence="1" id="KW-1133">Transmembrane helix</keyword>
<dbReference type="RefSeq" id="WP_269949069.1">
    <property type="nucleotide sequence ID" value="NZ_CP104758.1"/>
</dbReference>
<dbReference type="Pfam" id="PF05145">
    <property type="entry name" value="AbrB"/>
    <property type="match status" value="1"/>
</dbReference>
<keyword evidence="1" id="KW-0472">Membrane</keyword>
<dbReference type="GO" id="GO:0010468">
    <property type="term" value="P:regulation of gene expression"/>
    <property type="evidence" value="ECO:0007669"/>
    <property type="project" value="InterPro"/>
</dbReference>
<dbReference type="PIRSF" id="PIRSF038991">
    <property type="entry name" value="Protein_AbrB"/>
    <property type="match status" value="1"/>
</dbReference>
<feature type="transmembrane region" description="Helical" evidence="1">
    <location>
        <begin position="268"/>
        <end position="288"/>
    </location>
</feature>
<feature type="transmembrane region" description="Helical" evidence="1">
    <location>
        <begin position="214"/>
        <end position="232"/>
    </location>
</feature>
<dbReference type="NCBIfam" id="TIGR03082">
    <property type="entry name" value="Gneg_AbrB_dup"/>
    <property type="match status" value="2"/>
</dbReference>
<evidence type="ECO:0000256" key="1">
    <source>
        <dbReference type="SAM" id="Phobius"/>
    </source>
</evidence>
<accession>A0AAJ5QHP7</accession>
<feature type="transmembrane region" description="Helical" evidence="1">
    <location>
        <begin position="149"/>
        <end position="167"/>
    </location>
</feature>
<feature type="transmembrane region" description="Helical" evidence="1">
    <location>
        <begin position="58"/>
        <end position="80"/>
    </location>
</feature>
<keyword evidence="3" id="KW-1185">Reference proteome</keyword>